<evidence type="ECO:0000256" key="5">
    <source>
        <dbReference type="SAM" id="MobiDB-lite"/>
    </source>
</evidence>
<dbReference type="EMBL" id="JBJUIK010000010">
    <property type="protein sequence ID" value="KAL3515932.1"/>
    <property type="molecule type" value="Genomic_DNA"/>
</dbReference>
<dbReference type="InterPro" id="IPR044549">
    <property type="entry name" value="bHLH_AtIBH1-like"/>
</dbReference>
<keyword evidence="2" id="KW-0805">Transcription regulation</keyword>
<comment type="subcellular location">
    <subcellularLocation>
        <location evidence="1">Nucleus</location>
    </subcellularLocation>
</comment>
<dbReference type="Proteomes" id="UP001630127">
    <property type="component" value="Unassembled WGS sequence"/>
</dbReference>
<evidence type="ECO:0000313" key="7">
    <source>
        <dbReference type="EMBL" id="KAL3515932.1"/>
    </source>
</evidence>
<evidence type="ECO:0000256" key="2">
    <source>
        <dbReference type="ARBA" id="ARBA00023015"/>
    </source>
</evidence>
<organism evidence="7 8">
    <name type="scientific">Cinchona calisaya</name>
    <dbReference type="NCBI Taxonomy" id="153742"/>
    <lineage>
        <taxon>Eukaryota</taxon>
        <taxon>Viridiplantae</taxon>
        <taxon>Streptophyta</taxon>
        <taxon>Embryophyta</taxon>
        <taxon>Tracheophyta</taxon>
        <taxon>Spermatophyta</taxon>
        <taxon>Magnoliopsida</taxon>
        <taxon>eudicotyledons</taxon>
        <taxon>Gunneridae</taxon>
        <taxon>Pentapetalae</taxon>
        <taxon>asterids</taxon>
        <taxon>lamiids</taxon>
        <taxon>Gentianales</taxon>
        <taxon>Rubiaceae</taxon>
        <taxon>Cinchonoideae</taxon>
        <taxon>Cinchoneae</taxon>
        <taxon>Cinchona</taxon>
    </lineage>
</organism>
<keyword evidence="8" id="KW-1185">Reference proteome</keyword>
<dbReference type="InterPro" id="IPR011598">
    <property type="entry name" value="bHLH_dom"/>
</dbReference>
<dbReference type="Pfam" id="PF26576">
    <property type="entry name" value="IBH1_N"/>
    <property type="match status" value="1"/>
</dbReference>
<feature type="domain" description="BHLH" evidence="6">
    <location>
        <begin position="130"/>
        <end position="179"/>
    </location>
</feature>
<evidence type="ECO:0000313" key="8">
    <source>
        <dbReference type="Proteomes" id="UP001630127"/>
    </source>
</evidence>
<feature type="region of interest" description="Disordered" evidence="5">
    <location>
        <begin position="1"/>
        <end position="50"/>
    </location>
</feature>
<protein>
    <recommendedName>
        <fullName evidence="6">BHLH domain-containing protein</fullName>
    </recommendedName>
</protein>
<feature type="compositionally biased region" description="Basic residues" evidence="5">
    <location>
        <begin position="21"/>
        <end position="30"/>
    </location>
</feature>
<dbReference type="InterPro" id="IPR059002">
    <property type="entry name" value="IBH1_N"/>
</dbReference>
<dbReference type="AlphaFoldDB" id="A0ABD2ZC41"/>
<proteinExistence type="predicted"/>
<dbReference type="PANTHER" id="PTHR33124:SF12">
    <property type="entry name" value="TRANSCRIPTION FACTOR BHLH148"/>
    <property type="match status" value="1"/>
</dbReference>
<evidence type="ECO:0000256" key="3">
    <source>
        <dbReference type="ARBA" id="ARBA00023163"/>
    </source>
</evidence>
<name>A0ABD2ZC41_9GENT</name>
<dbReference type="InterPro" id="IPR036638">
    <property type="entry name" value="HLH_DNA-bd_sf"/>
</dbReference>
<dbReference type="InterPro" id="IPR044660">
    <property type="entry name" value="IBH1-like"/>
</dbReference>
<sequence>MMTSPSSIANPEAGMMNRSRESKRKKRRKTGREDSIDRSESINDPSRWRSETEQRIYATKFVDALRQVRLTTPSSPVSGGRAVRETADRVLAVAAKGRTRWSRAILTGRLSLRLSQINKRHKHKKTKATGDNRLKKPVVKKRLPPLQRKVKVLSRLVPGCGKVSFPNLLEEATDYIAALQMQVRAMTVLSELLVTGAGNVNSVSSQS</sequence>
<dbReference type="CDD" id="cd11444">
    <property type="entry name" value="bHLH_AtIBH1_like"/>
    <property type="match status" value="1"/>
</dbReference>
<evidence type="ECO:0000256" key="4">
    <source>
        <dbReference type="ARBA" id="ARBA00023242"/>
    </source>
</evidence>
<dbReference type="PROSITE" id="PS50888">
    <property type="entry name" value="BHLH"/>
    <property type="match status" value="1"/>
</dbReference>
<comment type="caution">
    <text evidence="7">The sequence shown here is derived from an EMBL/GenBank/DDBJ whole genome shotgun (WGS) entry which is preliminary data.</text>
</comment>
<evidence type="ECO:0000259" key="6">
    <source>
        <dbReference type="PROSITE" id="PS50888"/>
    </source>
</evidence>
<keyword evidence="4" id="KW-0539">Nucleus</keyword>
<feature type="compositionally biased region" description="Basic and acidic residues" evidence="5">
    <location>
        <begin position="31"/>
        <end position="50"/>
    </location>
</feature>
<gene>
    <name evidence="7" type="ORF">ACH5RR_022834</name>
</gene>
<dbReference type="GO" id="GO:0000976">
    <property type="term" value="F:transcription cis-regulatory region binding"/>
    <property type="evidence" value="ECO:0007669"/>
    <property type="project" value="UniProtKB-ARBA"/>
</dbReference>
<dbReference type="GO" id="GO:0005634">
    <property type="term" value="C:nucleus"/>
    <property type="evidence" value="ECO:0007669"/>
    <property type="project" value="UniProtKB-SubCell"/>
</dbReference>
<dbReference type="SUPFAM" id="SSF47459">
    <property type="entry name" value="HLH, helix-loop-helix DNA-binding domain"/>
    <property type="match status" value="1"/>
</dbReference>
<keyword evidence="3" id="KW-0804">Transcription</keyword>
<accession>A0ABD2ZC41</accession>
<reference evidence="7 8" key="1">
    <citation type="submission" date="2024-11" db="EMBL/GenBank/DDBJ databases">
        <title>A near-complete genome assembly of Cinchona calisaya.</title>
        <authorList>
            <person name="Lian D.C."/>
            <person name="Zhao X.W."/>
            <person name="Wei L."/>
        </authorList>
    </citation>
    <scope>NUCLEOTIDE SEQUENCE [LARGE SCALE GENOMIC DNA]</scope>
    <source>
        <tissue evidence="7">Nenye</tissue>
    </source>
</reference>
<evidence type="ECO:0000256" key="1">
    <source>
        <dbReference type="ARBA" id="ARBA00004123"/>
    </source>
</evidence>
<dbReference type="PANTHER" id="PTHR33124">
    <property type="entry name" value="TRANSCRIPTION FACTOR IBH1-LIKE 1"/>
    <property type="match status" value="1"/>
</dbReference>